<dbReference type="PANTHER" id="PTHR35175:SF2">
    <property type="entry name" value="DUF1289 DOMAIN-CONTAINING PROTEIN"/>
    <property type="match status" value="1"/>
</dbReference>
<evidence type="ECO:0000313" key="1">
    <source>
        <dbReference type="EMBL" id="ALL67040.1"/>
    </source>
</evidence>
<evidence type="ECO:0000313" key="2">
    <source>
        <dbReference type="Proteomes" id="UP000019146"/>
    </source>
</evidence>
<sequence>MSVKSPCIDICKFDSKTGYCIGCLRTKEECKGWKKMKDKHRRKVIDQKPERAAMIRK</sequence>
<proteinExistence type="predicted"/>
<dbReference type="AlphaFoldDB" id="A0A0P0RF52"/>
<reference evidence="1 2" key="1">
    <citation type="journal article" date="2014" name="Genome Announc.">
        <title>Draft Genome Sequence of the Haloacid-Degrading Burkholderia caribensis Strain MBA4.</title>
        <authorList>
            <person name="Pan Y."/>
            <person name="Kong K.F."/>
            <person name="Tsang J.S."/>
        </authorList>
    </citation>
    <scope>NUCLEOTIDE SEQUENCE [LARGE SCALE GENOMIC DNA]</scope>
    <source>
        <strain evidence="1 2">MBA4</strain>
    </source>
</reference>
<dbReference type="EMBL" id="CP012747">
    <property type="protein sequence ID" value="ALL67040.1"/>
    <property type="molecule type" value="Genomic_DNA"/>
</dbReference>
<name>A0A0P0RF52_9BURK</name>
<dbReference type="Proteomes" id="UP000019146">
    <property type="component" value="Chromosome 2"/>
</dbReference>
<dbReference type="KEGG" id="bcai:K788_0008314"/>
<dbReference type="PANTHER" id="PTHR35175">
    <property type="entry name" value="DUF1289 DOMAIN-CONTAINING PROTEIN"/>
    <property type="match status" value="1"/>
</dbReference>
<protein>
    <submittedName>
        <fullName evidence="1">Fe-S protein</fullName>
    </submittedName>
</protein>
<gene>
    <name evidence="1" type="ORF">K788_0008314</name>
</gene>
<dbReference type="GeneID" id="69970934"/>
<dbReference type="InterPro" id="IPR010710">
    <property type="entry name" value="DUF1289"/>
</dbReference>
<dbReference type="Pfam" id="PF06945">
    <property type="entry name" value="DUF1289"/>
    <property type="match status" value="1"/>
</dbReference>
<organism evidence="1 2">
    <name type="scientific">Paraburkholderia caribensis MBA4</name>
    <dbReference type="NCBI Taxonomy" id="1323664"/>
    <lineage>
        <taxon>Bacteria</taxon>
        <taxon>Pseudomonadati</taxon>
        <taxon>Pseudomonadota</taxon>
        <taxon>Betaproteobacteria</taxon>
        <taxon>Burkholderiales</taxon>
        <taxon>Burkholderiaceae</taxon>
        <taxon>Paraburkholderia</taxon>
    </lineage>
</organism>
<dbReference type="RefSeq" id="WP_036001247.1">
    <property type="nucleotide sequence ID" value="NZ_CP012747.1"/>
</dbReference>
<accession>A0A0P0RF52</accession>